<proteinExistence type="predicted"/>
<organism evidence="2 3">
    <name type="scientific">Imshaugia aleurites</name>
    <dbReference type="NCBI Taxonomy" id="172621"/>
    <lineage>
        <taxon>Eukaryota</taxon>
        <taxon>Fungi</taxon>
        <taxon>Dikarya</taxon>
        <taxon>Ascomycota</taxon>
        <taxon>Pezizomycotina</taxon>
        <taxon>Lecanoromycetes</taxon>
        <taxon>OSLEUM clade</taxon>
        <taxon>Lecanoromycetidae</taxon>
        <taxon>Lecanorales</taxon>
        <taxon>Lecanorineae</taxon>
        <taxon>Parmeliaceae</taxon>
        <taxon>Imshaugia</taxon>
    </lineage>
</organism>
<feature type="compositionally biased region" description="Polar residues" evidence="1">
    <location>
        <begin position="1"/>
        <end position="10"/>
    </location>
</feature>
<keyword evidence="3" id="KW-1185">Reference proteome</keyword>
<accession>A0A8H3G981</accession>
<evidence type="ECO:0000313" key="3">
    <source>
        <dbReference type="Proteomes" id="UP000664534"/>
    </source>
</evidence>
<name>A0A8H3G981_9LECA</name>
<gene>
    <name evidence="2" type="ORF">IMSHALPRED_000721</name>
</gene>
<dbReference type="Proteomes" id="UP000664534">
    <property type="component" value="Unassembled WGS sequence"/>
</dbReference>
<dbReference type="AlphaFoldDB" id="A0A8H3G981"/>
<dbReference type="EMBL" id="CAJPDT010000106">
    <property type="protein sequence ID" value="CAF9938205.1"/>
    <property type="molecule type" value="Genomic_DNA"/>
</dbReference>
<comment type="caution">
    <text evidence="2">The sequence shown here is derived from an EMBL/GenBank/DDBJ whole genome shotgun (WGS) entry which is preliminary data.</text>
</comment>
<evidence type="ECO:0000256" key="1">
    <source>
        <dbReference type="SAM" id="MobiDB-lite"/>
    </source>
</evidence>
<reference evidence="2" key="1">
    <citation type="submission" date="2021-03" db="EMBL/GenBank/DDBJ databases">
        <authorList>
            <person name="Tagirdzhanova G."/>
        </authorList>
    </citation>
    <scope>NUCLEOTIDE SEQUENCE</scope>
</reference>
<feature type="compositionally biased region" description="Basic and acidic residues" evidence="1">
    <location>
        <begin position="31"/>
        <end position="61"/>
    </location>
</feature>
<sequence>MDPSKLQSVWATPDAPARSIGQARRRHRSRLTNEEPPSKKAKVNRRDKNEETKQADSKKTESQSTSQALVPRFAANVSQNQLPDFAFLPTHPSPALDFHAYQTRDQYFMRYPAQGWADNEGAPSGFNEFLARLYLPYSNKGPQSENGQTGFDMCLESLASQEGISAIKYQTQSKRKLAALTIAYDLFNRRIDDKNTARILAKATSYWSTAMDRNSRPWERPKVAGSQSENGQTVFDMCFESVASQGGISAINYQIQSKRKKVTVISQFGLLNRRIDDENTLSRMLAKATSYLSTARIRSSRPWERPKVAAVSIKIKNLVISISERGKMKVLKMDADTVEQEFRKSPEYVRSTLDKKAFHEFCVFAVTYLGLTRDVRAWESKNPGAIKQFGEVFWKQVGAMMPKIPEVDNFDTQVGLMCVMLFDVQFLYLQSMGEGPFDELIKDPVFRCFLWSVLASGD</sequence>
<feature type="region of interest" description="Disordered" evidence="1">
    <location>
        <begin position="1"/>
        <end position="67"/>
    </location>
</feature>
<evidence type="ECO:0000313" key="2">
    <source>
        <dbReference type="EMBL" id="CAF9938205.1"/>
    </source>
</evidence>
<protein>
    <submittedName>
        <fullName evidence="2">Uncharacterized protein</fullName>
    </submittedName>
</protein>